<feature type="region of interest" description="Disordered" evidence="1">
    <location>
        <begin position="37"/>
        <end position="170"/>
    </location>
</feature>
<name>A0ABY8UPJ6_TETOB</name>
<dbReference type="EMBL" id="CP126222">
    <property type="protein sequence ID" value="WIA22879.1"/>
    <property type="molecule type" value="Genomic_DNA"/>
</dbReference>
<gene>
    <name evidence="2" type="ORF">OEZ85_001262</name>
</gene>
<dbReference type="Proteomes" id="UP001244341">
    <property type="component" value="Chromosome 15b"/>
</dbReference>
<evidence type="ECO:0000256" key="1">
    <source>
        <dbReference type="SAM" id="MobiDB-lite"/>
    </source>
</evidence>
<feature type="compositionally biased region" description="Basic and acidic residues" evidence="1">
    <location>
        <begin position="153"/>
        <end position="170"/>
    </location>
</feature>
<proteinExistence type="predicted"/>
<organism evidence="2 3">
    <name type="scientific">Tetradesmus obliquus</name>
    <name type="common">Green alga</name>
    <name type="synonym">Acutodesmus obliquus</name>
    <dbReference type="NCBI Taxonomy" id="3088"/>
    <lineage>
        <taxon>Eukaryota</taxon>
        <taxon>Viridiplantae</taxon>
        <taxon>Chlorophyta</taxon>
        <taxon>core chlorophytes</taxon>
        <taxon>Chlorophyceae</taxon>
        <taxon>CS clade</taxon>
        <taxon>Sphaeropleales</taxon>
        <taxon>Scenedesmaceae</taxon>
        <taxon>Tetradesmus</taxon>
    </lineage>
</organism>
<evidence type="ECO:0000313" key="2">
    <source>
        <dbReference type="EMBL" id="WIA22879.1"/>
    </source>
</evidence>
<keyword evidence="3" id="KW-1185">Reference proteome</keyword>
<reference evidence="2 3" key="1">
    <citation type="submission" date="2023-05" db="EMBL/GenBank/DDBJ databases">
        <title>A 100% complete, gapless, phased diploid assembly of the Scenedesmus obliquus UTEX 3031 genome.</title>
        <authorList>
            <person name="Biondi T.C."/>
            <person name="Hanschen E.R."/>
            <person name="Kwon T."/>
            <person name="Eng W."/>
            <person name="Kruse C.P.S."/>
            <person name="Koehler S.I."/>
            <person name="Kunde Y."/>
            <person name="Gleasner C.D."/>
            <person name="You Mak K.T."/>
            <person name="Polle J."/>
            <person name="Hovde B.T."/>
            <person name="Starkenburg S.R."/>
        </authorList>
    </citation>
    <scope>NUCLEOTIDE SEQUENCE [LARGE SCALE GENOMIC DNA]</scope>
    <source>
        <strain evidence="2 3">DOE0152z</strain>
    </source>
</reference>
<evidence type="ECO:0000313" key="3">
    <source>
        <dbReference type="Proteomes" id="UP001244341"/>
    </source>
</evidence>
<accession>A0ABY8UPJ6</accession>
<sequence>MQWLKVTLGSRSLLFSQSWTAHCTSSLSGTLRLVSSSSAACKDDPLPNSSPSSGELYGREDRDPSPSPNAAVTQASLDEMAFPRDDKEVKTDGIKPEGNPNPKAYPVQNDPSIPEGAGPDVEKIDPAAADKLSHQAEAEQSGPKAAGQGVVEDLAKKDPERHGSDRGGPM</sequence>
<feature type="compositionally biased region" description="Basic and acidic residues" evidence="1">
    <location>
        <begin position="81"/>
        <end position="95"/>
    </location>
</feature>
<protein>
    <submittedName>
        <fullName evidence="2">Uncharacterized protein</fullName>
    </submittedName>
</protein>